<dbReference type="Pfam" id="PF00497">
    <property type="entry name" value="SBP_bac_3"/>
    <property type="match status" value="1"/>
</dbReference>
<dbReference type="PANTHER" id="PTHR35936">
    <property type="entry name" value="MEMBRANE-BOUND LYTIC MUREIN TRANSGLYCOSYLASE F"/>
    <property type="match status" value="1"/>
</dbReference>
<feature type="region of interest" description="Disordered" evidence="2">
    <location>
        <begin position="247"/>
        <end position="266"/>
    </location>
</feature>
<keyword evidence="5" id="KW-1185">Reference proteome</keyword>
<dbReference type="Gene3D" id="3.40.190.10">
    <property type="entry name" value="Periplasmic binding protein-like II"/>
    <property type="match status" value="2"/>
</dbReference>
<dbReference type="OrthoDB" id="7354650at2"/>
<evidence type="ECO:0000259" key="3">
    <source>
        <dbReference type="SMART" id="SM00062"/>
    </source>
</evidence>
<reference evidence="5" key="1">
    <citation type="journal article" date="2016" name="Front. Microbiol.">
        <title>Molecular Keys to the Janthinobacterium and Duganella spp. Interaction with the Plant Pathogen Fusarium graminearum.</title>
        <authorList>
            <person name="Haack F.S."/>
            <person name="Poehlein A."/>
            <person name="Kroger C."/>
            <person name="Voigt C.A."/>
            <person name="Piepenbring M."/>
            <person name="Bode H.B."/>
            <person name="Daniel R."/>
            <person name="Schafer W."/>
            <person name="Streit W.R."/>
        </authorList>
    </citation>
    <scope>NUCLEOTIDE SEQUENCE [LARGE SCALE GENOMIC DNA]</scope>
    <source>
        <strain evidence="5">T54</strain>
    </source>
</reference>
<evidence type="ECO:0000313" key="4">
    <source>
        <dbReference type="EMBL" id="OEZ98734.1"/>
    </source>
</evidence>
<name>A0A1E7WJB4_9BURK</name>
<dbReference type="RefSeq" id="WP_070249123.1">
    <property type="nucleotide sequence ID" value="NZ_LROM01000090.1"/>
</dbReference>
<protein>
    <submittedName>
        <fullName evidence="4">Bacterial extracellular solute-binding protein, family 3</fullName>
    </submittedName>
</protein>
<gene>
    <name evidence="4" type="ORF">DUPY_29140</name>
</gene>
<dbReference type="AlphaFoldDB" id="A0A1E7WJB4"/>
<evidence type="ECO:0000256" key="2">
    <source>
        <dbReference type="SAM" id="MobiDB-lite"/>
    </source>
</evidence>
<feature type="domain" description="Solute-binding protein family 3/N-terminal" evidence="3">
    <location>
        <begin position="28"/>
        <end position="252"/>
    </location>
</feature>
<keyword evidence="1" id="KW-0732">Signal</keyword>
<sequence>MHVTVLSKCLLASILAAGVVLPALAVERLAVGASFRYLFEQDAEGRVSGLGVDVLNALAARAGDTIRYQMYPWPRAQAMVERGQADILIGPYRSAERLKRFDFLDQPFYRDRLVFYARRQGGVTWHGEYASLAGKRVAAVRGWYYGNAFDAARPRFELSEVAQVENGLQMLAVGRVDLFAGNRPHTENLVRALGLADKLTALCPDIGTIDSYLAFPRTAAFAGARRQYNALLEQMVRSGELQRLGAKNGAAVPGAERPATPDAGCK</sequence>
<proteinExistence type="predicted"/>
<dbReference type="Proteomes" id="UP000175989">
    <property type="component" value="Unassembled WGS sequence"/>
</dbReference>
<evidence type="ECO:0000313" key="5">
    <source>
        <dbReference type="Proteomes" id="UP000175989"/>
    </source>
</evidence>
<dbReference type="PATRIC" id="fig|762836.4.peg.3003"/>
<dbReference type="InterPro" id="IPR001638">
    <property type="entry name" value="Solute-binding_3/MltF_N"/>
</dbReference>
<evidence type="ECO:0000256" key="1">
    <source>
        <dbReference type="ARBA" id="ARBA00022729"/>
    </source>
</evidence>
<dbReference type="SMART" id="SM00062">
    <property type="entry name" value="PBPb"/>
    <property type="match status" value="1"/>
</dbReference>
<dbReference type="EMBL" id="LROM01000090">
    <property type="protein sequence ID" value="OEZ98734.1"/>
    <property type="molecule type" value="Genomic_DNA"/>
</dbReference>
<dbReference type="PANTHER" id="PTHR35936:SF25">
    <property type="entry name" value="ABC TRANSPORTER SUBSTRATE-BINDING PROTEIN"/>
    <property type="match status" value="1"/>
</dbReference>
<comment type="caution">
    <text evidence="4">The sequence shown here is derived from an EMBL/GenBank/DDBJ whole genome shotgun (WGS) entry which is preliminary data.</text>
</comment>
<accession>A0A1E7WJB4</accession>
<organism evidence="4 5">
    <name type="scientific">Duganella phyllosphaerae</name>
    <dbReference type="NCBI Taxonomy" id="762836"/>
    <lineage>
        <taxon>Bacteria</taxon>
        <taxon>Pseudomonadati</taxon>
        <taxon>Pseudomonadota</taxon>
        <taxon>Betaproteobacteria</taxon>
        <taxon>Burkholderiales</taxon>
        <taxon>Oxalobacteraceae</taxon>
        <taxon>Telluria group</taxon>
        <taxon>Duganella</taxon>
    </lineage>
</organism>
<dbReference type="SUPFAM" id="SSF53850">
    <property type="entry name" value="Periplasmic binding protein-like II"/>
    <property type="match status" value="1"/>
</dbReference>